<evidence type="ECO:0000256" key="1">
    <source>
        <dbReference type="SAM" id="Phobius"/>
    </source>
</evidence>
<keyword evidence="4" id="KW-1185">Reference proteome</keyword>
<dbReference type="InterPro" id="IPR013830">
    <property type="entry name" value="SGNH_hydro"/>
</dbReference>
<keyword evidence="1" id="KW-0472">Membrane</keyword>
<protein>
    <submittedName>
        <fullName evidence="3">GDSL-type esterase/lipase family protein</fullName>
    </submittedName>
</protein>
<name>A0ABV1K685_9PSEU</name>
<feature type="transmembrane region" description="Helical" evidence="1">
    <location>
        <begin position="21"/>
        <end position="42"/>
    </location>
</feature>
<evidence type="ECO:0000313" key="3">
    <source>
        <dbReference type="EMBL" id="MEQ3549992.1"/>
    </source>
</evidence>
<reference evidence="3 4" key="1">
    <citation type="submission" date="2024-03" db="EMBL/GenBank/DDBJ databases">
        <title>Draft genome sequence of Pseudonocardia nematodicida JCM 31783.</title>
        <authorList>
            <person name="Butdee W."/>
            <person name="Duangmal K."/>
        </authorList>
    </citation>
    <scope>NUCLEOTIDE SEQUENCE [LARGE SCALE GENOMIC DNA]</scope>
    <source>
        <strain evidence="3 4">JCM 31783</strain>
    </source>
</reference>
<evidence type="ECO:0000259" key="2">
    <source>
        <dbReference type="Pfam" id="PF13472"/>
    </source>
</evidence>
<dbReference type="InterPro" id="IPR036514">
    <property type="entry name" value="SGNH_hydro_sf"/>
</dbReference>
<dbReference type="EMBL" id="JBEDNQ010000002">
    <property type="protein sequence ID" value="MEQ3549992.1"/>
    <property type="molecule type" value="Genomic_DNA"/>
</dbReference>
<dbReference type="RefSeq" id="WP_349297081.1">
    <property type="nucleotide sequence ID" value="NZ_JBEDNQ010000002.1"/>
</dbReference>
<feature type="transmembrane region" description="Helical" evidence="1">
    <location>
        <begin position="132"/>
        <end position="158"/>
    </location>
</feature>
<keyword evidence="1" id="KW-1133">Transmembrane helix</keyword>
<evidence type="ECO:0000313" key="4">
    <source>
        <dbReference type="Proteomes" id="UP001494902"/>
    </source>
</evidence>
<accession>A0ABV1K685</accession>
<dbReference type="Proteomes" id="UP001494902">
    <property type="component" value="Unassembled WGS sequence"/>
</dbReference>
<proteinExistence type="predicted"/>
<sequence length="511" mass="53197">MSTRPDSRRSWFRALLREARSLPTLLLVALIAVAGIPLVIMLTPEKHVEVFGQDVGVGARVPPLSLSGPAQISQIGNARFDLTGVEVWGPIRPRLSIGPLTRPADNGPVLGPHTVDEAGGAVHTLVEGFATWYLWGAAVLVAVTIVASGLMGCLRLLVALRRARRKHHQPVHWDDHAGPIGRMTTVAVTAAVLIWGGAGVAALHGTASGLGKVTSLSDLVGARTVSPSPVGPPVTGATGAVIGDSRAARIGGPPVGAADGAEADPDDVACARSADSTAAELEMLRGEQVLNLACAGASVPAGLRGPMVRNGVTVPPQVGRLKQVQDLQWVVVAVGPNDLAWSDFLLYCYGLPTCDDRLSDGEFEARLATFARDVGALFGDLDALPGRPRVVVTLSYDPFPSAFDPACPDMRGPAGTAGLDQEKLDLLAERNRRLNDVLADGASRYGFTTASPNLTPLCASSPDRMGADLQGLDQQDPFHPTAIGSLRMAASAAAALAVPREEQQDNPVSPG</sequence>
<gene>
    <name evidence="3" type="ORF">WIS52_05875</name>
</gene>
<dbReference type="Gene3D" id="3.40.50.1110">
    <property type="entry name" value="SGNH hydrolase"/>
    <property type="match status" value="1"/>
</dbReference>
<dbReference type="Pfam" id="PF13472">
    <property type="entry name" value="Lipase_GDSL_2"/>
    <property type="match status" value="1"/>
</dbReference>
<dbReference type="SUPFAM" id="SSF52266">
    <property type="entry name" value="SGNH hydrolase"/>
    <property type="match status" value="1"/>
</dbReference>
<keyword evidence="1" id="KW-0812">Transmembrane</keyword>
<organism evidence="3 4">
    <name type="scientific">Pseudonocardia nematodicida</name>
    <dbReference type="NCBI Taxonomy" id="1206997"/>
    <lineage>
        <taxon>Bacteria</taxon>
        <taxon>Bacillati</taxon>
        <taxon>Actinomycetota</taxon>
        <taxon>Actinomycetes</taxon>
        <taxon>Pseudonocardiales</taxon>
        <taxon>Pseudonocardiaceae</taxon>
        <taxon>Pseudonocardia</taxon>
    </lineage>
</organism>
<comment type="caution">
    <text evidence="3">The sequence shown here is derived from an EMBL/GenBank/DDBJ whole genome shotgun (WGS) entry which is preliminary data.</text>
</comment>
<feature type="domain" description="SGNH hydrolase-type esterase" evidence="2">
    <location>
        <begin position="241"/>
        <end position="484"/>
    </location>
</feature>